<organism evidence="2">
    <name type="scientific">Mizugakiibacter sediminis</name>
    <dbReference type="NCBI Taxonomy" id="1475481"/>
    <lineage>
        <taxon>Bacteria</taxon>
        <taxon>Pseudomonadati</taxon>
        <taxon>Pseudomonadota</taxon>
        <taxon>Gammaproteobacteria</taxon>
        <taxon>Lysobacterales</taxon>
        <taxon>Rhodanobacteraceae</taxon>
        <taxon>Mizugakiibacter</taxon>
    </lineage>
</organism>
<keyword evidence="1" id="KW-0812">Transmembrane</keyword>
<keyword evidence="1" id="KW-0472">Membrane</keyword>
<reference evidence="2" key="1">
    <citation type="submission" date="2015-08" db="EMBL/GenBank/DDBJ databases">
        <title>Complete DNA Sequence of Pseudomonas syringae pv. actinidiae, the Causal Agent of Kiwifruit Canker Disease.</title>
        <authorList>
            <person name="Rikkerink E.H.A."/>
            <person name="Fineran P.C."/>
        </authorList>
    </citation>
    <scope>NUCLEOTIDE SEQUENCE</scope>
    <source>
        <strain evidence="2">SkMP5</strain>
    </source>
</reference>
<dbReference type="STRING" id="1475481.GCA_000953855_02092"/>
<feature type="transmembrane region" description="Helical" evidence="1">
    <location>
        <begin position="128"/>
        <end position="146"/>
    </location>
</feature>
<proteinExistence type="predicted"/>
<dbReference type="AlphaFoldDB" id="A0A0K8QPX2"/>
<gene>
    <name evidence="2" type="ORF">MBSD_n2051</name>
</gene>
<feature type="transmembrane region" description="Helical" evidence="1">
    <location>
        <begin position="107"/>
        <end position="122"/>
    </location>
</feature>
<evidence type="ECO:0000313" key="2">
    <source>
        <dbReference type="EMBL" id="GAP66736.1"/>
    </source>
</evidence>
<dbReference type="InterPro" id="IPR058068">
    <property type="entry name" value="LIC_13387-like"/>
</dbReference>
<feature type="transmembrane region" description="Helical" evidence="1">
    <location>
        <begin position="73"/>
        <end position="95"/>
    </location>
</feature>
<keyword evidence="3" id="KW-1185">Reference proteome</keyword>
<name>A0A0K8QPX2_9GAMM</name>
<dbReference type="EMBL" id="DF970229">
    <property type="protein sequence ID" value="GAP66736.1"/>
    <property type="molecule type" value="Genomic_DNA"/>
</dbReference>
<keyword evidence="1" id="KW-1133">Transmembrane helix</keyword>
<dbReference type="NCBIfam" id="NF047765">
    <property type="entry name" value="LIC_13387_fam"/>
    <property type="match status" value="1"/>
</dbReference>
<sequence length="160" mass="17318">MHARKDPSGDKLMKPSMPLRVAALLMLFHALAHTIGGVLRSPPPGSPQQAVLETMRAHAFPVMGTMRSFADFYRGYGIASAVAMLVFAAVLWQLARPADIEPHRVRGLLWTMLLGLTAFALAEWRYFFPLAAGTTSLAAAMIAWALRAARRPALLPAAPG</sequence>
<evidence type="ECO:0000313" key="3">
    <source>
        <dbReference type="Proteomes" id="UP000253740"/>
    </source>
</evidence>
<dbReference type="Proteomes" id="UP000253740">
    <property type="component" value="Unassembled WGS sequence"/>
</dbReference>
<protein>
    <submittedName>
        <fullName evidence="2">Uncharacterized protein</fullName>
    </submittedName>
</protein>
<accession>A0A0K8QPX2</accession>
<evidence type="ECO:0000256" key="1">
    <source>
        <dbReference type="SAM" id="Phobius"/>
    </source>
</evidence>